<dbReference type="GO" id="GO:0003677">
    <property type="term" value="F:DNA binding"/>
    <property type="evidence" value="ECO:0007669"/>
    <property type="project" value="InterPro"/>
</dbReference>
<comment type="caution">
    <text evidence="1">The sequence shown here is derived from an EMBL/GenBank/DDBJ whole genome shotgun (WGS) entry which is preliminary data.</text>
</comment>
<reference evidence="1" key="1">
    <citation type="journal article" date="2014" name="Front. Microbiol.">
        <title>High frequency of phylogenetically diverse reductive dehalogenase-homologous genes in deep subseafloor sedimentary metagenomes.</title>
        <authorList>
            <person name="Kawai M."/>
            <person name="Futagami T."/>
            <person name="Toyoda A."/>
            <person name="Takaki Y."/>
            <person name="Nishi S."/>
            <person name="Hori S."/>
            <person name="Arai W."/>
            <person name="Tsubouchi T."/>
            <person name="Morono Y."/>
            <person name="Uchiyama I."/>
            <person name="Ito T."/>
            <person name="Fujiyama A."/>
            <person name="Inagaki F."/>
            <person name="Takami H."/>
        </authorList>
    </citation>
    <scope>NUCLEOTIDE SEQUENCE</scope>
    <source>
        <strain evidence="1">Expedition CK06-06</strain>
    </source>
</reference>
<gene>
    <name evidence="1" type="ORF">S01H4_22895</name>
</gene>
<dbReference type="AlphaFoldDB" id="X1B129"/>
<dbReference type="InterPro" id="IPR013760">
    <property type="entry name" value="Topo_IIA-like_dom_sf"/>
</dbReference>
<dbReference type="EMBL" id="BART01010553">
    <property type="protein sequence ID" value="GAG89439.1"/>
    <property type="molecule type" value="Genomic_DNA"/>
</dbReference>
<dbReference type="GO" id="GO:0003918">
    <property type="term" value="F:DNA topoisomerase type II (double strand cut, ATP-hydrolyzing) activity"/>
    <property type="evidence" value="ECO:0007669"/>
    <property type="project" value="InterPro"/>
</dbReference>
<dbReference type="Gene3D" id="1.10.268.10">
    <property type="entry name" value="Topoisomerase, domain 3"/>
    <property type="match status" value="1"/>
</dbReference>
<organism evidence="1">
    <name type="scientific">marine sediment metagenome</name>
    <dbReference type="NCBI Taxonomy" id="412755"/>
    <lineage>
        <taxon>unclassified sequences</taxon>
        <taxon>metagenomes</taxon>
        <taxon>ecological metagenomes</taxon>
    </lineage>
</organism>
<sequence length="66" mass="7715">KKAYSLSDIQVQAILSMPLSRLTNLEQQKLVDEELSLNESIKDLEKILMSKKIRLEFPLYLFLSFN</sequence>
<dbReference type="SUPFAM" id="SSF56719">
    <property type="entry name" value="Type II DNA topoisomerase"/>
    <property type="match status" value="1"/>
</dbReference>
<proteinExistence type="predicted"/>
<evidence type="ECO:0000313" key="1">
    <source>
        <dbReference type="EMBL" id="GAG89439.1"/>
    </source>
</evidence>
<dbReference type="GO" id="GO:0005524">
    <property type="term" value="F:ATP binding"/>
    <property type="evidence" value="ECO:0007669"/>
    <property type="project" value="InterPro"/>
</dbReference>
<feature type="non-terminal residue" evidence="1">
    <location>
        <position position="1"/>
    </location>
</feature>
<name>X1B129_9ZZZZ</name>
<dbReference type="InterPro" id="IPR013757">
    <property type="entry name" value="Topo_IIA_A_a_sf"/>
</dbReference>
<protein>
    <submittedName>
        <fullName evidence="1">Uncharacterized protein</fullName>
    </submittedName>
</protein>
<accession>X1B129</accession>